<dbReference type="AlphaFoldDB" id="A0A151RNU9"/>
<gene>
    <name evidence="1" type="ORF">KK1_034336</name>
</gene>
<dbReference type="EMBL" id="KQ483637">
    <property type="protein sequence ID" value="KYP44173.1"/>
    <property type="molecule type" value="Genomic_DNA"/>
</dbReference>
<dbReference type="Gramene" id="C.cajan_30833.t">
    <property type="protein sequence ID" value="C.cajan_30833.t"/>
    <property type="gene ID" value="C.cajan_30833"/>
</dbReference>
<evidence type="ECO:0000313" key="2">
    <source>
        <dbReference type="Proteomes" id="UP000075243"/>
    </source>
</evidence>
<dbReference type="Proteomes" id="UP000075243">
    <property type="component" value="Unassembled WGS sequence"/>
</dbReference>
<reference evidence="1" key="1">
    <citation type="journal article" date="2012" name="Nat. Biotechnol.">
        <title>Draft genome sequence of pigeonpea (Cajanus cajan), an orphan legume crop of resource-poor farmers.</title>
        <authorList>
            <person name="Varshney R.K."/>
            <person name="Chen W."/>
            <person name="Li Y."/>
            <person name="Bharti A.K."/>
            <person name="Saxena R.K."/>
            <person name="Schlueter J.A."/>
            <person name="Donoghue M.T."/>
            <person name="Azam S."/>
            <person name="Fan G."/>
            <person name="Whaley A.M."/>
            <person name="Farmer A.D."/>
            <person name="Sheridan J."/>
            <person name="Iwata A."/>
            <person name="Tuteja R."/>
            <person name="Penmetsa R.V."/>
            <person name="Wu W."/>
            <person name="Upadhyaya H.D."/>
            <person name="Yang S.P."/>
            <person name="Shah T."/>
            <person name="Saxena K.B."/>
            <person name="Michael T."/>
            <person name="McCombie W.R."/>
            <person name="Yang B."/>
            <person name="Zhang G."/>
            <person name="Yang H."/>
            <person name="Wang J."/>
            <person name="Spillane C."/>
            <person name="Cook D.R."/>
            <person name="May G.D."/>
            <person name="Xu X."/>
            <person name="Jackson S.A."/>
        </authorList>
    </citation>
    <scope>NUCLEOTIDE SEQUENCE [LARGE SCALE GENOMIC DNA]</scope>
</reference>
<dbReference type="PANTHER" id="PTHR10775:SF180">
    <property type="entry name" value="TRANSPOSON, EN_SPM-LIKE, TRANSPOSASE-ASSOCIATED DOMAIN PROTEIN-RELATED"/>
    <property type="match status" value="1"/>
</dbReference>
<sequence>MSFEECKITFEDVGMLVGLPVDGEPVLTRGSANILELADSPQWKRIDETFPEFGAESRNLRIDLATDGMNPYGNLSSKHNSWPILLVIYNLPPWLCMKRKNIMLSIMISGPRQPGNDIDVYLSPLIDDLKILRETGVEVFDAYREEKFTLRAMLFCTINDFPAYGNLSVYSVKGHYACPICEENTSYTQLKYGQKTAYTRHRKFLVRSHPYHRLKKAFNGSPSSTSCFYYHSIMG</sequence>
<evidence type="ECO:0000313" key="1">
    <source>
        <dbReference type="EMBL" id="KYP44173.1"/>
    </source>
</evidence>
<organism evidence="1 2">
    <name type="scientific">Cajanus cajan</name>
    <name type="common">Pigeon pea</name>
    <name type="synonym">Cajanus indicus</name>
    <dbReference type="NCBI Taxonomy" id="3821"/>
    <lineage>
        <taxon>Eukaryota</taxon>
        <taxon>Viridiplantae</taxon>
        <taxon>Streptophyta</taxon>
        <taxon>Embryophyta</taxon>
        <taxon>Tracheophyta</taxon>
        <taxon>Spermatophyta</taxon>
        <taxon>Magnoliopsida</taxon>
        <taxon>eudicotyledons</taxon>
        <taxon>Gunneridae</taxon>
        <taxon>Pentapetalae</taxon>
        <taxon>rosids</taxon>
        <taxon>fabids</taxon>
        <taxon>Fabales</taxon>
        <taxon>Fabaceae</taxon>
        <taxon>Papilionoideae</taxon>
        <taxon>50 kb inversion clade</taxon>
        <taxon>NPAAA clade</taxon>
        <taxon>indigoferoid/millettioid clade</taxon>
        <taxon>Phaseoleae</taxon>
        <taxon>Cajanus</taxon>
    </lineage>
</organism>
<proteinExistence type="predicted"/>
<name>A0A151RNU9_CAJCA</name>
<dbReference type="InterPro" id="IPR004242">
    <property type="entry name" value="Transposase_21"/>
</dbReference>
<protein>
    <submittedName>
        <fullName evidence="1">Uncharacterized protein</fullName>
    </submittedName>
</protein>
<accession>A0A151RNU9</accession>
<dbReference type="Pfam" id="PF02992">
    <property type="entry name" value="Transposase_21"/>
    <property type="match status" value="1"/>
</dbReference>
<dbReference type="PANTHER" id="PTHR10775">
    <property type="entry name" value="OS08G0208400 PROTEIN"/>
    <property type="match status" value="1"/>
</dbReference>
<keyword evidence="2" id="KW-1185">Reference proteome</keyword>